<dbReference type="GO" id="GO:0003824">
    <property type="term" value="F:catalytic activity"/>
    <property type="evidence" value="ECO:0007669"/>
    <property type="project" value="UniProtKB-ARBA"/>
</dbReference>
<dbReference type="InterPro" id="IPR029058">
    <property type="entry name" value="AB_hydrolase_fold"/>
</dbReference>
<evidence type="ECO:0000259" key="2">
    <source>
        <dbReference type="Pfam" id="PF00561"/>
    </source>
</evidence>
<organism evidence="3 4">
    <name type="scientific">Streptomyces davaonensis (strain DSM 101723 / JCM 4913 / KCC S-0913 / 768)</name>
    <dbReference type="NCBI Taxonomy" id="1214101"/>
    <lineage>
        <taxon>Bacteria</taxon>
        <taxon>Bacillati</taxon>
        <taxon>Actinomycetota</taxon>
        <taxon>Actinomycetes</taxon>
        <taxon>Kitasatosporales</taxon>
        <taxon>Streptomycetaceae</taxon>
        <taxon>Streptomyces</taxon>
    </lineage>
</organism>
<reference evidence="3 4" key="1">
    <citation type="journal article" date="2012" name="J. Bacteriol.">
        <title>Genome sequence of the bacterium Streptomyces davawensis JCM 4913 and heterologous production of the unique antibiotic roseoflavin.</title>
        <authorList>
            <person name="Jankowitsch F."/>
            <person name="Schwarz J."/>
            <person name="Ruckert C."/>
            <person name="Gust B."/>
            <person name="Szczepanowski R."/>
            <person name="Blom J."/>
            <person name="Pelzer S."/>
            <person name="Kalinowski J."/>
            <person name="Mack M."/>
        </authorList>
    </citation>
    <scope>NUCLEOTIDE SEQUENCE [LARGE SCALE GENOMIC DNA]</scope>
    <source>
        <strain evidence="4">DSM 101723 / JCM 4913 / KCC S-0913 / 768</strain>
    </source>
</reference>
<dbReference type="PRINTS" id="PR00111">
    <property type="entry name" value="ABHYDROLASE"/>
</dbReference>
<dbReference type="PATRIC" id="fig|1214101.3.peg.141"/>
<dbReference type="STRING" id="1214101.BN159_0143"/>
<evidence type="ECO:0000313" key="3">
    <source>
        <dbReference type="EMBL" id="CCK24522.1"/>
    </source>
</evidence>
<dbReference type="AlphaFoldDB" id="K4QUI2"/>
<dbReference type="SUPFAM" id="SSF53474">
    <property type="entry name" value="alpha/beta-Hydrolases"/>
    <property type="match status" value="1"/>
</dbReference>
<dbReference type="GO" id="GO:0016020">
    <property type="term" value="C:membrane"/>
    <property type="evidence" value="ECO:0007669"/>
    <property type="project" value="TreeGrafter"/>
</dbReference>
<dbReference type="PANTHER" id="PTHR43798:SF28">
    <property type="entry name" value="AB HYDROLASE-1 DOMAIN-CONTAINING PROTEIN"/>
    <property type="match status" value="1"/>
</dbReference>
<proteinExistence type="predicted"/>
<evidence type="ECO:0000313" key="4">
    <source>
        <dbReference type="Proteomes" id="UP000008043"/>
    </source>
</evidence>
<dbReference type="InterPro" id="IPR050266">
    <property type="entry name" value="AB_hydrolase_sf"/>
</dbReference>
<feature type="domain" description="AB hydrolase-1" evidence="2">
    <location>
        <begin position="69"/>
        <end position="183"/>
    </location>
</feature>
<dbReference type="eggNOG" id="COG2267">
    <property type="taxonomic scope" value="Bacteria"/>
</dbReference>
<sequence>MLTGADVPERPILALLLQHTHGFAQWERAHCAHHGLAARKRPQSRIGAVVQYREVHGYRRAYRIEGDGPPLLLLHGIADSSETWSEVMPALAEHYTVIAPDLLGHGESARPRADYSIAAYACGMRDLLTVLGVDRVSVVGHSLGGGVAMQFAYQFPERCERLVLVSSAGMGPEVHPMFRVAAGPGAFAGMYLLTSPLAQTVAAIAEPLVRLVGSGGFGPDLPYVMDRYRRFADAAARRAFLRTIRAAVDLRGQHITMLDRGYLARHLPTLIIWGGRDSIIPVSHAAAAHEALTDSRLEIFEASGHFPHHHEPDRFAKVVLDFLHTTDPADYDRSVWREELRNGPPPATVEEPSSGS</sequence>
<accession>K4QUI2</accession>
<dbReference type="Pfam" id="PF00561">
    <property type="entry name" value="Abhydrolase_1"/>
    <property type="match status" value="1"/>
</dbReference>
<evidence type="ECO:0000256" key="1">
    <source>
        <dbReference type="SAM" id="MobiDB-lite"/>
    </source>
</evidence>
<gene>
    <name evidence="3" type="ORF">BN159_0143</name>
</gene>
<dbReference type="PANTHER" id="PTHR43798">
    <property type="entry name" value="MONOACYLGLYCEROL LIPASE"/>
    <property type="match status" value="1"/>
</dbReference>
<dbReference type="Gene3D" id="3.40.50.1820">
    <property type="entry name" value="alpha/beta hydrolase"/>
    <property type="match status" value="1"/>
</dbReference>
<dbReference type="InterPro" id="IPR000073">
    <property type="entry name" value="AB_hydrolase_1"/>
</dbReference>
<dbReference type="KEGG" id="sdv:BN159_0143"/>
<dbReference type="EMBL" id="HE971709">
    <property type="protein sequence ID" value="CCK24522.1"/>
    <property type="molecule type" value="Genomic_DNA"/>
</dbReference>
<dbReference type="Proteomes" id="UP000008043">
    <property type="component" value="Chromosome"/>
</dbReference>
<dbReference type="OrthoDB" id="3371334at2"/>
<keyword evidence="4" id="KW-1185">Reference proteome</keyword>
<feature type="region of interest" description="Disordered" evidence="1">
    <location>
        <begin position="337"/>
        <end position="356"/>
    </location>
</feature>
<dbReference type="HOGENOM" id="CLU_020336_13_2_11"/>
<name>K4QUI2_STRDJ</name>
<protein>
    <recommendedName>
        <fullName evidence="2">AB hydrolase-1 domain-containing protein</fullName>
    </recommendedName>
</protein>